<dbReference type="GO" id="GO:0032993">
    <property type="term" value="C:protein-DNA complex"/>
    <property type="evidence" value="ECO:0007669"/>
    <property type="project" value="TreeGrafter"/>
</dbReference>
<dbReference type="CDD" id="cd17574">
    <property type="entry name" value="REC_OmpR"/>
    <property type="match status" value="1"/>
</dbReference>
<geneLocation type="plasmid" evidence="11 12">
    <name>unnamed1</name>
</geneLocation>
<accession>A0A1Q2L4E7</accession>
<dbReference type="Pfam" id="PF00072">
    <property type="entry name" value="Response_reg"/>
    <property type="match status" value="1"/>
</dbReference>
<evidence type="ECO:0000256" key="2">
    <source>
        <dbReference type="ARBA" id="ARBA00022553"/>
    </source>
</evidence>
<dbReference type="InterPro" id="IPR039420">
    <property type="entry name" value="WalR-like"/>
</dbReference>
<dbReference type="Proteomes" id="UP000188184">
    <property type="component" value="Plasmid unnamed1"/>
</dbReference>
<feature type="domain" description="Response regulatory" evidence="9">
    <location>
        <begin position="3"/>
        <end position="116"/>
    </location>
</feature>
<evidence type="ECO:0000256" key="5">
    <source>
        <dbReference type="ARBA" id="ARBA00023125"/>
    </source>
</evidence>
<feature type="domain" description="OmpR/PhoB-type" evidence="10">
    <location>
        <begin position="122"/>
        <end position="222"/>
    </location>
</feature>
<dbReference type="InterPro" id="IPR036388">
    <property type="entry name" value="WH-like_DNA-bd_sf"/>
</dbReference>
<dbReference type="GO" id="GO:0006355">
    <property type="term" value="P:regulation of DNA-templated transcription"/>
    <property type="evidence" value="ECO:0007669"/>
    <property type="project" value="InterPro"/>
</dbReference>
<keyword evidence="6" id="KW-0804">Transcription</keyword>
<dbReference type="KEGG" id="pmar:B0X71_19135"/>
<keyword evidence="11" id="KW-0614">Plasmid</keyword>
<dbReference type="PANTHER" id="PTHR48111">
    <property type="entry name" value="REGULATOR OF RPOS"/>
    <property type="match status" value="1"/>
</dbReference>
<evidence type="ECO:0000256" key="1">
    <source>
        <dbReference type="ARBA" id="ARBA00004496"/>
    </source>
</evidence>
<dbReference type="InterPro" id="IPR011006">
    <property type="entry name" value="CheY-like_superfamily"/>
</dbReference>
<keyword evidence="2 7" id="KW-0597">Phosphoprotein</keyword>
<dbReference type="InterPro" id="IPR016032">
    <property type="entry name" value="Sig_transdc_resp-reg_C-effctor"/>
</dbReference>
<dbReference type="GO" id="GO:0000156">
    <property type="term" value="F:phosphorelay response regulator activity"/>
    <property type="evidence" value="ECO:0007669"/>
    <property type="project" value="TreeGrafter"/>
</dbReference>
<organism evidence="11 12">
    <name type="scientific">Planococcus lenghuensis</name>
    <dbReference type="NCBI Taxonomy" id="2213202"/>
    <lineage>
        <taxon>Bacteria</taxon>
        <taxon>Bacillati</taxon>
        <taxon>Bacillota</taxon>
        <taxon>Bacilli</taxon>
        <taxon>Bacillales</taxon>
        <taxon>Caryophanaceae</taxon>
        <taxon>Planococcus</taxon>
    </lineage>
</organism>
<gene>
    <name evidence="11" type="ORF">B0X71_19135</name>
</gene>
<dbReference type="GO" id="GO:0005829">
    <property type="term" value="C:cytosol"/>
    <property type="evidence" value="ECO:0007669"/>
    <property type="project" value="TreeGrafter"/>
</dbReference>
<keyword evidence="5 8" id="KW-0238">DNA-binding</keyword>
<name>A0A1Q2L4E7_9BACL</name>
<dbReference type="SUPFAM" id="SSF52172">
    <property type="entry name" value="CheY-like"/>
    <property type="match status" value="1"/>
</dbReference>
<evidence type="ECO:0000259" key="9">
    <source>
        <dbReference type="PROSITE" id="PS50110"/>
    </source>
</evidence>
<dbReference type="SMART" id="SM00862">
    <property type="entry name" value="Trans_reg_C"/>
    <property type="match status" value="1"/>
</dbReference>
<evidence type="ECO:0000259" key="10">
    <source>
        <dbReference type="PROSITE" id="PS51755"/>
    </source>
</evidence>
<dbReference type="InterPro" id="IPR001789">
    <property type="entry name" value="Sig_transdc_resp-reg_receiver"/>
</dbReference>
<dbReference type="OrthoDB" id="9790442at2"/>
<reference evidence="11 12" key="1">
    <citation type="submission" date="2017-02" db="EMBL/GenBank/DDBJ databases">
        <title>The complete genomic sequence of a novel cold adapted crude oil-degrading bacterium Planococcus qaidamina Y42.</title>
        <authorList>
            <person name="Yang R."/>
        </authorList>
    </citation>
    <scope>NUCLEOTIDE SEQUENCE [LARGE SCALE GENOMIC DNA]</scope>
    <source>
        <strain evidence="11 12">Y42</strain>
        <plasmid evidence="11 12">unnamed1</plasmid>
    </source>
</reference>
<dbReference type="Gene3D" id="6.10.250.690">
    <property type="match status" value="1"/>
</dbReference>
<dbReference type="FunFam" id="3.40.50.2300:FF:000001">
    <property type="entry name" value="DNA-binding response regulator PhoB"/>
    <property type="match status" value="1"/>
</dbReference>
<dbReference type="SUPFAM" id="SSF46894">
    <property type="entry name" value="C-terminal effector domain of the bipartite response regulators"/>
    <property type="match status" value="1"/>
</dbReference>
<keyword evidence="4" id="KW-0805">Transcription regulation</keyword>
<dbReference type="Gene3D" id="1.10.10.10">
    <property type="entry name" value="Winged helix-like DNA-binding domain superfamily/Winged helix DNA-binding domain"/>
    <property type="match status" value="1"/>
</dbReference>
<evidence type="ECO:0000256" key="3">
    <source>
        <dbReference type="ARBA" id="ARBA00023012"/>
    </source>
</evidence>
<dbReference type="InterPro" id="IPR001867">
    <property type="entry name" value="OmpR/PhoB-type_DNA-bd"/>
</dbReference>
<dbReference type="AlphaFoldDB" id="A0A1Q2L4E7"/>
<keyword evidence="12" id="KW-1185">Reference proteome</keyword>
<dbReference type="EMBL" id="CP019641">
    <property type="protein sequence ID" value="AQQ55293.1"/>
    <property type="molecule type" value="Genomic_DNA"/>
</dbReference>
<dbReference type="PANTHER" id="PTHR48111:SF73">
    <property type="entry name" value="ALKALINE PHOSPHATASE SYNTHESIS TRANSCRIPTIONAL REGULATORY PROTEIN PHOP"/>
    <property type="match status" value="1"/>
</dbReference>
<evidence type="ECO:0000256" key="4">
    <source>
        <dbReference type="ARBA" id="ARBA00023015"/>
    </source>
</evidence>
<proteinExistence type="predicted"/>
<dbReference type="SMART" id="SM00448">
    <property type="entry name" value="REC"/>
    <property type="match status" value="1"/>
</dbReference>
<evidence type="ECO:0000256" key="6">
    <source>
        <dbReference type="ARBA" id="ARBA00023163"/>
    </source>
</evidence>
<evidence type="ECO:0000313" key="11">
    <source>
        <dbReference type="EMBL" id="AQQ55293.1"/>
    </source>
</evidence>
<evidence type="ECO:0000256" key="7">
    <source>
        <dbReference type="PROSITE-ProRule" id="PRU00169"/>
    </source>
</evidence>
<evidence type="ECO:0000313" key="12">
    <source>
        <dbReference type="Proteomes" id="UP000188184"/>
    </source>
</evidence>
<dbReference type="Pfam" id="PF00486">
    <property type="entry name" value="Trans_reg_C"/>
    <property type="match status" value="1"/>
</dbReference>
<dbReference type="FunFam" id="1.10.10.10:FF:000018">
    <property type="entry name" value="DNA-binding response regulator ResD"/>
    <property type="match status" value="1"/>
</dbReference>
<dbReference type="CDD" id="cd00383">
    <property type="entry name" value="trans_reg_C"/>
    <property type="match status" value="1"/>
</dbReference>
<dbReference type="Gene3D" id="3.40.50.2300">
    <property type="match status" value="1"/>
</dbReference>
<keyword evidence="3" id="KW-0902">Two-component regulatory system</keyword>
<dbReference type="PROSITE" id="PS51755">
    <property type="entry name" value="OMPR_PHOB"/>
    <property type="match status" value="1"/>
</dbReference>
<dbReference type="GO" id="GO:0000976">
    <property type="term" value="F:transcription cis-regulatory region binding"/>
    <property type="evidence" value="ECO:0007669"/>
    <property type="project" value="TreeGrafter"/>
</dbReference>
<dbReference type="PROSITE" id="PS50110">
    <property type="entry name" value="RESPONSE_REGULATORY"/>
    <property type="match status" value="1"/>
</dbReference>
<dbReference type="RefSeq" id="WP_077591152.1">
    <property type="nucleotide sequence ID" value="NZ_CP019641.1"/>
</dbReference>
<evidence type="ECO:0000256" key="8">
    <source>
        <dbReference type="PROSITE-ProRule" id="PRU01091"/>
    </source>
</evidence>
<feature type="modified residue" description="4-aspartylphosphate" evidence="7">
    <location>
        <position position="52"/>
    </location>
</feature>
<protein>
    <submittedName>
        <fullName evidence="11">DNA-binding response regulator</fullName>
    </submittedName>
</protein>
<comment type="subcellular location">
    <subcellularLocation>
        <location evidence="1">Cytoplasm</location>
    </subcellularLocation>
</comment>
<feature type="DNA-binding region" description="OmpR/PhoB-type" evidence="8">
    <location>
        <begin position="122"/>
        <end position="222"/>
    </location>
</feature>
<sequence>MTKALLIDDEKRMLDLLTLYLEPHSYTCRKAQSPGEALTYLAKETFDIILLDIMMPEMNGFELCEKIREVSNVPIIMLTARDQHQDVVKGLNVGADDYITKPFYEKELIARMTALLRRVSPKQTLELNGLSWDKDQFEVIYDKNTIKLTPKEFAILGLLMQHPNRVFSREQLLDLIWGYDAETDGRTIDSHIRNMREKIRQTGFPIDDCIVTVWSVGYKWLNLEPNQKNSTRAK</sequence>